<dbReference type="EMBL" id="FOYV01000001">
    <property type="protein sequence ID" value="SFR43748.1"/>
    <property type="molecule type" value="Genomic_DNA"/>
</dbReference>
<comment type="subunit">
    <text evidence="9">The complex comprises the extracytoplasmic solute receptor protein and the two transmembrane proteins.</text>
</comment>
<dbReference type="GO" id="GO:0022857">
    <property type="term" value="F:transmembrane transporter activity"/>
    <property type="evidence" value="ECO:0007669"/>
    <property type="project" value="UniProtKB-UniRule"/>
</dbReference>
<evidence type="ECO:0000256" key="5">
    <source>
        <dbReference type="ARBA" id="ARBA00022692"/>
    </source>
</evidence>
<keyword evidence="4 9" id="KW-0997">Cell inner membrane</keyword>
<comment type="similarity">
    <text evidence="8 9">Belongs to the TRAP transporter small permease family.</text>
</comment>
<dbReference type="OrthoDB" id="6160477at2"/>
<feature type="transmembrane region" description="Helical" evidence="9">
    <location>
        <begin position="12"/>
        <end position="38"/>
    </location>
</feature>
<evidence type="ECO:0000256" key="7">
    <source>
        <dbReference type="ARBA" id="ARBA00023136"/>
    </source>
</evidence>
<keyword evidence="7 9" id="KW-0472">Membrane</keyword>
<comment type="subcellular location">
    <subcellularLocation>
        <location evidence="1 9">Cell inner membrane</location>
        <topology evidence="1 9">Multi-pass membrane protein</topology>
    </subcellularLocation>
</comment>
<evidence type="ECO:0000256" key="4">
    <source>
        <dbReference type="ARBA" id="ARBA00022519"/>
    </source>
</evidence>
<dbReference type="RefSeq" id="WP_091987215.1">
    <property type="nucleotide sequence ID" value="NZ_FOYV01000001.1"/>
</dbReference>
<keyword evidence="5 9" id="KW-0812">Transmembrane</keyword>
<feature type="transmembrane region" description="Helical" evidence="9">
    <location>
        <begin position="58"/>
        <end position="76"/>
    </location>
</feature>
<feature type="domain" description="Tripartite ATP-independent periplasmic transporters DctQ component" evidence="10">
    <location>
        <begin position="35"/>
        <end position="163"/>
    </location>
</feature>
<feature type="transmembrane region" description="Helical" evidence="9">
    <location>
        <begin position="97"/>
        <end position="118"/>
    </location>
</feature>
<dbReference type="Pfam" id="PF04290">
    <property type="entry name" value="DctQ"/>
    <property type="match status" value="1"/>
</dbReference>
<dbReference type="GO" id="GO:0015740">
    <property type="term" value="P:C4-dicarboxylate transport"/>
    <property type="evidence" value="ECO:0007669"/>
    <property type="project" value="TreeGrafter"/>
</dbReference>
<dbReference type="AlphaFoldDB" id="A0A1I6GNJ9"/>
<keyword evidence="6 9" id="KW-1133">Transmembrane helix</keyword>
<protein>
    <recommendedName>
        <fullName evidence="9">TRAP transporter small permease protein</fullName>
    </recommendedName>
</protein>
<reference evidence="12" key="1">
    <citation type="submission" date="2016-10" db="EMBL/GenBank/DDBJ databases">
        <authorList>
            <person name="Varghese N."/>
            <person name="Submissions S."/>
        </authorList>
    </citation>
    <scope>NUCLEOTIDE SEQUENCE [LARGE SCALE GENOMIC DNA]</scope>
    <source>
        <strain evidence="12">CGMCC 1.6294</strain>
    </source>
</reference>
<dbReference type="PANTHER" id="PTHR35011">
    <property type="entry name" value="2,3-DIKETO-L-GULONATE TRAP TRANSPORTER SMALL PERMEASE PROTEIN YIAM"/>
    <property type="match status" value="1"/>
</dbReference>
<evidence type="ECO:0000256" key="6">
    <source>
        <dbReference type="ARBA" id="ARBA00022989"/>
    </source>
</evidence>
<evidence type="ECO:0000256" key="1">
    <source>
        <dbReference type="ARBA" id="ARBA00004429"/>
    </source>
</evidence>
<evidence type="ECO:0000256" key="2">
    <source>
        <dbReference type="ARBA" id="ARBA00022448"/>
    </source>
</evidence>
<evidence type="ECO:0000256" key="9">
    <source>
        <dbReference type="RuleBase" id="RU369079"/>
    </source>
</evidence>
<keyword evidence="12" id="KW-1185">Reference proteome</keyword>
<organism evidence="11 12">
    <name type="scientific">Marinobacter gudaonensis</name>
    <dbReference type="NCBI Taxonomy" id="375760"/>
    <lineage>
        <taxon>Bacteria</taxon>
        <taxon>Pseudomonadati</taxon>
        <taxon>Pseudomonadota</taxon>
        <taxon>Gammaproteobacteria</taxon>
        <taxon>Pseudomonadales</taxon>
        <taxon>Marinobacteraceae</taxon>
        <taxon>Marinobacter</taxon>
    </lineage>
</organism>
<evidence type="ECO:0000256" key="8">
    <source>
        <dbReference type="ARBA" id="ARBA00038436"/>
    </source>
</evidence>
<keyword evidence="2 9" id="KW-0813">Transport</keyword>
<dbReference type="PANTHER" id="PTHR35011:SF10">
    <property type="entry name" value="TRAP TRANSPORTER SMALL PERMEASE PROTEIN"/>
    <property type="match status" value="1"/>
</dbReference>
<dbReference type="InterPro" id="IPR007387">
    <property type="entry name" value="TRAP_DctQ"/>
</dbReference>
<gene>
    <name evidence="11" type="ORF">SAMN04488073_1221</name>
</gene>
<name>A0A1I6GNJ9_9GAMM</name>
<comment type="function">
    <text evidence="9">Part of the tripartite ATP-independent periplasmic (TRAP) transport system.</text>
</comment>
<proteinExistence type="inferred from homology"/>
<dbReference type="Proteomes" id="UP000199290">
    <property type="component" value="Unassembled WGS sequence"/>
</dbReference>
<dbReference type="STRING" id="375760.SAMN04488073_1221"/>
<evidence type="ECO:0000313" key="11">
    <source>
        <dbReference type="EMBL" id="SFR43748.1"/>
    </source>
</evidence>
<sequence>MFHQVNSFLDRVLAGVQTGSLWLARAGGVLILLTVVLVTIEVMSRQFIGRSAVHATELTGYIMAISASWSFAYTLMCKAHIRIDALYLNFPMKVRGALDLVALLAMAMFSILVVDAVYEVISASYSGGSTANTPLGTPLWMPQALWMIGLVWFGFAVCVMSLRVLFALLSGQSDRVQELAGSPTMDEQIKEENREAHS</sequence>
<dbReference type="InterPro" id="IPR055348">
    <property type="entry name" value="DctQ"/>
</dbReference>
<evidence type="ECO:0000313" key="12">
    <source>
        <dbReference type="Proteomes" id="UP000199290"/>
    </source>
</evidence>
<keyword evidence="3" id="KW-1003">Cell membrane</keyword>
<evidence type="ECO:0000256" key="3">
    <source>
        <dbReference type="ARBA" id="ARBA00022475"/>
    </source>
</evidence>
<evidence type="ECO:0000259" key="10">
    <source>
        <dbReference type="Pfam" id="PF04290"/>
    </source>
</evidence>
<dbReference type="GO" id="GO:0005886">
    <property type="term" value="C:plasma membrane"/>
    <property type="evidence" value="ECO:0007669"/>
    <property type="project" value="UniProtKB-SubCell"/>
</dbReference>
<feature type="transmembrane region" description="Helical" evidence="9">
    <location>
        <begin position="144"/>
        <end position="169"/>
    </location>
</feature>
<accession>A0A1I6GNJ9</accession>